<protein>
    <recommendedName>
        <fullName evidence="4">Secreted protein</fullName>
    </recommendedName>
</protein>
<organism evidence="2 3">
    <name type="scientific">Botryobasidium botryosum (strain FD-172 SS1)</name>
    <dbReference type="NCBI Taxonomy" id="930990"/>
    <lineage>
        <taxon>Eukaryota</taxon>
        <taxon>Fungi</taxon>
        <taxon>Dikarya</taxon>
        <taxon>Basidiomycota</taxon>
        <taxon>Agaricomycotina</taxon>
        <taxon>Agaricomycetes</taxon>
        <taxon>Cantharellales</taxon>
        <taxon>Botryobasidiaceae</taxon>
        <taxon>Botryobasidium</taxon>
    </lineage>
</organism>
<keyword evidence="1" id="KW-0732">Signal</keyword>
<evidence type="ECO:0008006" key="4">
    <source>
        <dbReference type="Google" id="ProtNLM"/>
    </source>
</evidence>
<proteinExistence type="predicted"/>
<reference evidence="3" key="1">
    <citation type="journal article" date="2014" name="Proc. Natl. Acad. Sci. U.S.A.">
        <title>Extensive sampling of basidiomycete genomes demonstrates inadequacy of the white-rot/brown-rot paradigm for wood decay fungi.</title>
        <authorList>
            <person name="Riley R."/>
            <person name="Salamov A.A."/>
            <person name="Brown D.W."/>
            <person name="Nagy L.G."/>
            <person name="Floudas D."/>
            <person name="Held B.W."/>
            <person name="Levasseur A."/>
            <person name="Lombard V."/>
            <person name="Morin E."/>
            <person name="Otillar R."/>
            <person name="Lindquist E.A."/>
            <person name="Sun H."/>
            <person name="LaButti K.M."/>
            <person name="Schmutz J."/>
            <person name="Jabbour D."/>
            <person name="Luo H."/>
            <person name="Baker S.E."/>
            <person name="Pisabarro A.G."/>
            <person name="Walton J.D."/>
            <person name="Blanchette R.A."/>
            <person name="Henrissat B."/>
            <person name="Martin F."/>
            <person name="Cullen D."/>
            <person name="Hibbett D.S."/>
            <person name="Grigoriev I.V."/>
        </authorList>
    </citation>
    <scope>NUCLEOTIDE SEQUENCE [LARGE SCALE GENOMIC DNA]</scope>
    <source>
        <strain evidence="3">FD-172 SS1</strain>
    </source>
</reference>
<gene>
    <name evidence="2" type="ORF">BOTBODRAFT_538607</name>
</gene>
<dbReference type="InParanoid" id="A0A067LZZ4"/>
<dbReference type="AlphaFoldDB" id="A0A067LZZ4"/>
<keyword evidence="3" id="KW-1185">Reference proteome</keyword>
<feature type="signal peptide" evidence="1">
    <location>
        <begin position="1"/>
        <end position="18"/>
    </location>
</feature>
<dbReference type="Proteomes" id="UP000027195">
    <property type="component" value="Unassembled WGS sequence"/>
</dbReference>
<dbReference type="EMBL" id="KL198083">
    <property type="protein sequence ID" value="KDQ09053.1"/>
    <property type="molecule type" value="Genomic_DNA"/>
</dbReference>
<evidence type="ECO:0000256" key="1">
    <source>
        <dbReference type="SAM" id="SignalP"/>
    </source>
</evidence>
<feature type="chain" id="PRO_5001641007" description="Secreted protein" evidence="1">
    <location>
        <begin position="19"/>
        <end position="98"/>
    </location>
</feature>
<sequence>MFSRLLSFLSFTWSLVIRSQHRLGFICGTSNSTALASQDDRQHTYRPPGQCARKAIRAEKRPTGITTTPGRATVLIGCGFPLTCISENSMGISNNQRG</sequence>
<accession>A0A067LZZ4</accession>
<evidence type="ECO:0000313" key="3">
    <source>
        <dbReference type="Proteomes" id="UP000027195"/>
    </source>
</evidence>
<dbReference type="HOGENOM" id="CLU_2333371_0_0_1"/>
<evidence type="ECO:0000313" key="2">
    <source>
        <dbReference type="EMBL" id="KDQ09053.1"/>
    </source>
</evidence>
<name>A0A067LZZ4_BOTB1</name>